<keyword evidence="7" id="KW-0285">Flavoprotein</keyword>
<comment type="similarity">
    <text evidence="4">Belongs to the MQO family.</text>
</comment>
<comment type="pathway">
    <text evidence="3">Carbohydrate metabolism; tricarboxylic acid cycle; oxaloacetate from (S)-malate (quinone route): step 1/1.</text>
</comment>
<evidence type="ECO:0000256" key="7">
    <source>
        <dbReference type="ARBA" id="ARBA00022630"/>
    </source>
</evidence>
<dbReference type="InterPro" id="IPR036188">
    <property type="entry name" value="FAD/NAD-bd_sf"/>
</dbReference>
<name>A0A0Q0BJB8_PSESX</name>
<evidence type="ECO:0000256" key="4">
    <source>
        <dbReference type="ARBA" id="ARBA00006389"/>
    </source>
</evidence>
<evidence type="ECO:0000256" key="9">
    <source>
        <dbReference type="ARBA" id="ARBA00023002"/>
    </source>
</evidence>
<evidence type="ECO:0000256" key="2">
    <source>
        <dbReference type="ARBA" id="ARBA00001974"/>
    </source>
</evidence>
<evidence type="ECO:0000313" key="14">
    <source>
        <dbReference type="Proteomes" id="UP000050384"/>
    </source>
</evidence>
<evidence type="ECO:0000256" key="6">
    <source>
        <dbReference type="ARBA" id="ARBA00022532"/>
    </source>
</evidence>
<keyword evidence="9" id="KW-0560">Oxidoreductase</keyword>
<dbReference type="GO" id="GO:0008924">
    <property type="term" value="F:L-malate dehydrogenase (quinone) activity"/>
    <property type="evidence" value="ECO:0007669"/>
    <property type="project" value="UniProtKB-EC"/>
</dbReference>
<keyword evidence="8" id="KW-0274">FAD</keyword>
<proteinExistence type="inferred from homology"/>
<accession>A0A0Q0BJB8</accession>
<protein>
    <recommendedName>
        <fullName evidence="5">malate dehydrogenase (quinone)</fullName>
        <ecNumber evidence="5">1.1.5.4</ecNumber>
    </recommendedName>
    <alternativeName>
        <fullName evidence="11">MQO</fullName>
    </alternativeName>
    <alternativeName>
        <fullName evidence="10">Malate dehydrogenase [quinone]</fullName>
    </alternativeName>
</protein>
<evidence type="ECO:0000256" key="8">
    <source>
        <dbReference type="ARBA" id="ARBA00022827"/>
    </source>
</evidence>
<evidence type="ECO:0000256" key="11">
    <source>
        <dbReference type="ARBA" id="ARBA00031550"/>
    </source>
</evidence>
<dbReference type="Pfam" id="PF06039">
    <property type="entry name" value="Mqo"/>
    <property type="match status" value="1"/>
</dbReference>
<gene>
    <name evidence="13" type="ORF">ALO94_04608</name>
</gene>
<comment type="caution">
    <text evidence="13">The sequence shown here is derived from an EMBL/GenBank/DDBJ whole genome shotgun (WGS) entry which is preliminary data.</text>
</comment>
<comment type="catalytic activity">
    <reaction evidence="1">
        <text>(S)-malate + a quinone = a quinol + oxaloacetate</text>
        <dbReference type="Rhea" id="RHEA:46012"/>
        <dbReference type="ChEBI" id="CHEBI:15589"/>
        <dbReference type="ChEBI" id="CHEBI:16452"/>
        <dbReference type="ChEBI" id="CHEBI:24646"/>
        <dbReference type="ChEBI" id="CHEBI:132124"/>
        <dbReference type="EC" id="1.1.5.4"/>
    </reaction>
</comment>
<evidence type="ECO:0000256" key="3">
    <source>
        <dbReference type="ARBA" id="ARBA00005012"/>
    </source>
</evidence>
<dbReference type="Proteomes" id="UP000050384">
    <property type="component" value="Unassembled WGS sequence"/>
</dbReference>
<feature type="non-terminal residue" evidence="13">
    <location>
        <position position="147"/>
    </location>
</feature>
<evidence type="ECO:0000256" key="12">
    <source>
        <dbReference type="SAM" id="SignalP"/>
    </source>
</evidence>
<dbReference type="EC" id="1.1.5.4" evidence="5"/>
<dbReference type="SUPFAM" id="SSF51905">
    <property type="entry name" value="FAD/NAD(P)-binding domain"/>
    <property type="match status" value="1"/>
</dbReference>
<dbReference type="GO" id="GO:0006099">
    <property type="term" value="P:tricarboxylic acid cycle"/>
    <property type="evidence" value="ECO:0007669"/>
    <property type="project" value="UniProtKB-UniPathway"/>
</dbReference>
<evidence type="ECO:0000313" key="13">
    <source>
        <dbReference type="EMBL" id="KPY78057.1"/>
    </source>
</evidence>
<feature type="chain" id="PRO_5006174990" description="malate dehydrogenase (quinone)" evidence="12">
    <location>
        <begin position="29"/>
        <end position="147"/>
    </location>
</feature>
<dbReference type="AlphaFoldDB" id="A0A0Q0BJB8"/>
<organism evidence="13 14">
    <name type="scientific">Pseudomonas syringae pv. spinaceae</name>
    <dbReference type="NCBI Taxonomy" id="264459"/>
    <lineage>
        <taxon>Bacteria</taxon>
        <taxon>Pseudomonadati</taxon>
        <taxon>Pseudomonadota</taxon>
        <taxon>Gammaproteobacteria</taxon>
        <taxon>Pseudomonadales</taxon>
        <taxon>Pseudomonadaceae</taxon>
        <taxon>Pseudomonas</taxon>
        <taxon>Pseudomonas syringae</taxon>
    </lineage>
</organism>
<dbReference type="InterPro" id="IPR006231">
    <property type="entry name" value="MQO"/>
</dbReference>
<dbReference type="EMBL" id="LJRI01001048">
    <property type="protein sequence ID" value="KPY78057.1"/>
    <property type="molecule type" value="Genomic_DNA"/>
</dbReference>
<feature type="signal peptide" evidence="12">
    <location>
        <begin position="1"/>
        <end position="28"/>
    </location>
</feature>
<evidence type="ECO:0000256" key="1">
    <source>
        <dbReference type="ARBA" id="ARBA00001139"/>
    </source>
</evidence>
<dbReference type="UniPathway" id="UPA00223">
    <property type="reaction ID" value="UER01008"/>
</dbReference>
<evidence type="ECO:0000256" key="5">
    <source>
        <dbReference type="ARBA" id="ARBA00013026"/>
    </source>
</evidence>
<keyword evidence="12" id="KW-0732">Signal</keyword>
<reference evidence="13 14" key="1">
    <citation type="submission" date="2015-09" db="EMBL/GenBank/DDBJ databases">
        <title>Genome announcement of multiple Pseudomonas syringae strains.</title>
        <authorList>
            <person name="Thakur S."/>
            <person name="Wang P.W."/>
            <person name="Gong Y."/>
            <person name="Weir B.S."/>
            <person name="Guttman D.S."/>
        </authorList>
    </citation>
    <scope>NUCLEOTIDE SEQUENCE [LARGE SCALE GENOMIC DNA]</scope>
    <source>
        <strain evidence="13 14">ICMP16929</strain>
    </source>
</reference>
<evidence type="ECO:0000256" key="10">
    <source>
        <dbReference type="ARBA" id="ARBA00030660"/>
    </source>
</evidence>
<keyword evidence="6" id="KW-0816">Tricarboxylic acid cycle</keyword>
<comment type="cofactor">
    <cofactor evidence="2">
        <name>FAD</name>
        <dbReference type="ChEBI" id="CHEBI:57692"/>
    </cofactor>
</comment>
<sequence length="147" mass="16075">MEATMNNPTLKGALTALALLLGISHAYAAETKRVDVMLVGGGIMSSTLAVWLSELEPGWSMEMVERLEKVAEESSNGWNNAGTGHSALAELNYTPEKDGKIDITKAVEINEAFQITRQFLAWQVKTGVLHNPRSFINSTPHMSFVWG</sequence>